<dbReference type="OrthoDB" id="413122at2759"/>
<dbReference type="Pfam" id="PF17921">
    <property type="entry name" value="Integrase_H2C2"/>
    <property type="match status" value="1"/>
</dbReference>
<keyword evidence="3" id="KW-1185">Reference proteome</keyword>
<proteinExistence type="predicted"/>
<comment type="caution">
    <text evidence="2">The sequence shown here is derived from an EMBL/GenBank/DDBJ whole genome shotgun (WGS) entry which is preliminary data.</text>
</comment>
<evidence type="ECO:0000313" key="3">
    <source>
        <dbReference type="Proteomes" id="UP000740883"/>
    </source>
</evidence>
<organism evidence="2 3">
    <name type="scientific">Nosema granulosis</name>
    <dbReference type="NCBI Taxonomy" id="83296"/>
    <lineage>
        <taxon>Eukaryota</taxon>
        <taxon>Fungi</taxon>
        <taxon>Fungi incertae sedis</taxon>
        <taxon>Microsporidia</taxon>
        <taxon>Nosematidae</taxon>
        <taxon>Nosema</taxon>
    </lineage>
</organism>
<dbReference type="AlphaFoldDB" id="A0A9P6GWW8"/>
<protein>
    <recommendedName>
        <fullName evidence="1">Integrase zinc-binding domain-containing protein</fullName>
    </recommendedName>
</protein>
<gene>
    <name evidence="2" type="ORF">NGRA_2872</name>
</gene>
<reference evidence="2 3" key="1">
    <citation type="journal article" date="2020" name="Genome Biol. Evol.">
        <title>Comparative genomics of strictly vertically transmitted, feminizing microsporidia endosymbionts of amphipod crustaceans.</title>
        <authorList>
            <person name="Cormier A."/>
            <person name="Chebbi M.A."/>
            <person name="Giraud I."/>
            <person name="Wattier R."/>
            <person name="Teixeira M."/>
            <person name="Gilbert C."/>
            <person name="Rigaud T."/>
            <person name="Cordaux R."/>
        </authorList>
    </citation>
    <scope>NUCLEOTIDE SEQUENCE [LARGE SCALE GENOMIC DNA]</scope>
    <source>
        <strain evidence="2 3">Ou3-Ou53</strain>
    </source>
</reference>
<dbReference type="InterPro" id="IPR041588">
    <property type="entry name" value="Integrase_H2C2"/>
</dbReference>
<dbReference type="Gene3D" id="1.10.340.70">
    <property type="match status" value="1"/>
</dbReference>
<sequence>MKLQEYKFRIEYVKGGDNIADGCNRIYCQPKIISRIIREISEETKEKILEEYHIPSGYCSVNTMKFLLKKNYMWDGIFKDIEKCVSKCSVCLKSGFKIRNTKKRVIIFPAYL</sequence>
<accession>A0A9P6GWW8</accession>
<feature type="domain" description="Integrase zinc-binding" evidence="1">
    <location>
        <begin position="42"/>
        <end position="93"/>
    </location>
</feature>
<evidence type="ECO:0000259" key="1">
    <source>
        <dbReference type="Pfam" id="PF17921"/>
    </source>
</evidence>
<evidence type="ECO:0000313" key="2">
    <source>
        <dbReference type="EMBL" id="KAF9761082.1"/>
    </source>
</evidence>
<dbReference type="Proteomes" id="UP000740883">
    <property type="component" value="Unassembled WGS sequence"/>
</dbReference>
<name>A0A9P6GWW8_9MICR</name>
<dbReference type="EMBL" id="SBJO01000431">
    <property type="protein sequence ID" value="KAF9761082.1"/>
    <property type="molecule type" value="Genomic_DNA"/>
</dbReference>